<dbReference type="Proteomes" id="UP000244162">
    <property type="component" value="Unassembled WGS sequence"/>
</dbReference>
<reference evidence="16 17" key="1">
    <citation type="submission" date="2017-09" db="EMBL/GenBank/DDBJ databases">
        <title>Sphingomonas panjinensis sp.nov., isolated from oil-contaminated soil.</title>
        <authorList>
            <person name="Wang L."/>
            <person name="Chen L."/>
        </authorList>
    </citation>
    <scope>NUCLEOTIDE SEQUENCE [LARGE SCALE GENOMIC DNA]</scope>
    <source>
        <strain evidence="16 17">FW-11</strain>
    </source>
</reference>
<evidence type="ECO:0000256" key="3">
    <source>
        <dbReference type="ARBA" id="ARBA00022452"/>
    </source>
</evidence>
<dbReference type="Pfam" id="PF07715">
    <property type="entry name" value="Plug"/>
    <property type="match status" value="1"/>
</dbReference>
<keyword evidence="2 11" id="KW-0813">Transport</keyword>
<dbReference type="InterPro" id="IPR012910">
    <property type="entry name" value="Plug_dom"/>
</dbReference>
<dbReference type="PANTHER" id="PTHR32552">
    <property type="entry name" value="FERRICHROME IRON RECEPTOR-RELATED"/>
    <property type="match status" value="1"/>
</dbReference>
<keyword evidence="5 11" id="KW-0812">Transmembrane</keyword>
<evidence type="ECO:0000256" key="10">
    <source>
        <dbReference type="ARBA" id="ARBA00023237"/>
    </source>
</evidence>
<dbReference type="GO" id="GO:0006826">
    <property type="term" value="P:iron ion transport"/>
    <property type="evidence" value="ECO:0007669"/>
    <property type="project" value="UniProtKB-KW"/>
</dbReference>
<protein>
    <recommendedName>
        <fullName evidence="18">TonB-dependent receptor</fullName>
    </recommendedName>
</protein>
<evidence type="ECO:0000259" key="14">
    <source>
        <dbReference type="Pfam" id="PF00593"/>
    </source>
</evidence>
<evidence type="ECO:0008006" key="18">
    <source>
        <dbReference type="Google" id="ProtNLM"/>
    </source>
</evidence>
<evidence type="ECO:0000256" key="11">
    <source>
        <dbReference type="PROSITE-ProRule" id="PRU01360"/>
    </source>
</evidence>
<gene>
    <name evidence="16" type="ORF">CLG96_16570</name>
</gene>
<name>A0A2T5FU06_9SPHN</name>
<evidence type="ECO:0000313" key="16">
    <source>
        <dbReference type="EMBL" id="PTQ07766.1"/>
    </source>
</evidence>
<dbReference type="SUPFAM" id="SSF56935">
    <property type="entry name" value="Porins"/>
    <property type="match status" value="1"/>
</dbReference>
<dbReference type="PROSITE" id="PS52016">
    <property type="entry name" value="TONB_DEPENDENT_REC_3"/>
    <property type="match status" value="1"/>
</dbReference>
<dbReference type="InterPro" id="IPR000531">
    <property type="entry name" value="Beta-barrel_TonB"/>
</dbReference>
<comment type="subcellular location">
    <subcellularLocation>
        <location evidence="1 11">Cell outer membrane</location>
        <topology evidence="1 11">Multi-pass membrane protein</topology>
    </subcellularLocation>
</comment>
<sequence>MRVISKSFSLLLMSGGSFLAAAPALAQATGSAPVLLAAADAAANAPTESDGDTAGIVVVGRTLEAQTQKTPVSITSFGAEDLRTKNISEPQDLNRTVPGLSISEIGTTRNSARYSLRGQSQETGADPSVMTYFGGVATASPGPGFLFDLSGVDVFKGPQGTAFGRNTTGGAVVLTPEAPTDEFGGYVDASVGGYDFQRIQAAVNVPIAGDALSARFAIDANHRRGFTRDVKTGKWYDGRDYKAYRGYIVAKPFEGFENRLLINFAYGKASDPGASVVAVDPTGIGAKIFPGLPQALIDQQKRGVRRVDHDVDNGFSSFRSLAVSNVSSYQITPTITIKNIFGYNDNRVANYDDTDGSPFPILGYLPTKYPASYPEPDSPYKSVSDEIQLSGDSLDGKLQWNGGVYYEHHYPVSSNQQDRFYVFGNLRFSQALTRTWSRAVYAQASYEILPGLKLTGGGRYTWDRRKQTTTAYALATPCYTPASVPGNLCGVKQKANFSAPTWNASLQYEIANLGMVYATVRRGYKSGGFNNSAPTPDMLTYRPEYVTDYEIGGKTHFDLLGQPAHLNIDLYKSDFTSKQTTGTVIANGQSYGLITNAGTGSIKGVEVDTAIELFRKLTLSALYAYTDAKSDSLVFNGILRPGAPLAGVSKHKLSATAQYAVLNSDDIGDVSATLSYSYQSAFQTNTSLDILTSKDPFKRRTPGYGLLDARVDWNNFLGRPIDLAVYVTNVTDKAAMQQLNSIYDGLGYNTAMYVPPRMVAASLRYRFK</sequence>
<evidence type="ECO:0000256" key="4">
    <source>
        <dbReference type="ARBA" id="ARBA00022496"/>
    </source>
</evidence>
<dbReference type="Gene3D" id="2.40.170.20">
    <property type="entry name" value="TonB-dependent receptor, beta-barrel domain"/>
    <property type="match status" value="1"/>
</dbReference>
<evidence type="ECO:0000256" key="7">
    <source>
        <dbReference type="ARBA" id="ARBA00023065"/>
    </source>
</evidence>
<evidence type="ECO:0000256" key="12">
    <source>
        <dbReference type="RuleBase" id="RU003357"/>
    </source>
</evidence>
<keyword evidence="9 11" id="KW-0472">Membrane</keyword>
<dbReference type="RefSeq" id="WP_107969650.1">
    <property type="nucleotide sequence ID" value="NZ_NWBU01000017.1"/>
</dbReference>
<comment type="caution">
    <text evidence="16">The sequence shown here is derived from an EMBL/GenBank/DDBJ whole genome shotgun (WGS) entry which is preliminary data.</text>
</comment>
<keyword evidence="3 11" id="KW-1134">Transmembrane beta strand</keyword>
<evidence type="ECO:0000256" key="5">
    <source>
        <dbReference type="ARBA" id="ARBA00022692"/>
    </source>
</evidence>
<evidence type="ECO:0000256" key="6">
    <source>
        <dbReference type="ARBA" id="ARBA00023004"/>
    </source>
</evidence>
<dbReference type="GO" id="GO:0009279">
    <property type="term" value="C:cell outer membrane"/>
    <property type="evidence" value="ECO:0007669"/>
    <property type="project" value="UniProtKB-SubCell"/>
</dbReference>
<dbReference type="InterPro" id="IPR039426">
    <property type="entry name" value="TonB-dep_rcpt-like"/>
</dbReference>
<dbReference type="OrthoDB" id="7510666at2"/>
<keyword evidence="8 12" id="KW-0798">TonB box</keyword>
<keyword evidence="10 11" id="KW-0998">Cell outer membrane</keyword>
<keyword evidence="7" id="KW-0406">Ion transport</keyword>
<evidence type="ECO:0000313" key="17">
    <source>
        <dbReference type="Proteomes" id="UP000244162"/>
    </source>
</evidence>
<proteinExistence type="inferred from homology"/>
<evidence type="ECO:0000256" key="8">
    <source>
        <dbReference type="ARBA" id="ARBA00023077"/>
    </source>
</evidence>
<evidence type="ECO:0000256" key="2">
    <source>
        <dbReference type="ARBA" id="ARBA00022448"/>
    </source>
</evidence>
<keyword evidence="4" id="KW-0410">Iron transport</keyword>
<dbReference type="InterPro" id="IPR036942">
    <property type="entry name" value="Beta-barrel_TonB_sf"/>
</dbReference>
<dbReference type="PANTHER" id="PTHR32552:SF81">
    <property type="entry name" value="TONB-DEPENDENT OUTER MEMBRANE RECEPTOR"/>
    <property type="match status" value="1"/>
</dbReference>
<organism evidence="16 17">
    <name type="scientific">Sphingomonas oleivorans</name>
    <dbReference type="NCBI Taxonomy" id="1735121"/>
    <lineage>
        <taxon>Bacteria</taxon>
        <taxon>Pseudomonadati</taxon>
        <taxon>Pseudomonadota</taxon>
        <taxon>Alphaproteobacteria</taxon>
        <taxon>Sphingomonadales</taxon>
        <taxon>Sphingomonadaceae</taxon>
        <taxon>Sphingomonas</taxon>
    </lineage>
</organism>
<comment type="similarity">
    <text evidence="11 12">Belongs to the TonB-dependent receptor family.</text>
</comment>
<evidence type="ECO:0000256" key="9">
    <source>
        <dbReference type="ARBA" id="ARBA00023136"/>
    </source>
</evidence>
<keyword evidence="6" id="KW-0408">Iron</keyword>
<feature type="domain" description="TonB-dependent receptor plug" evidence="15">
    <location>
        <begin position="68"/>
        <end position="171"/>
    </location>
</feature>
<evidence type="ECO:0000259" key="15">
    <source>
        <dbReference type="Pfam" id="PF07715"/>
    </source>
</evidence>
<keyword evidence="13" id="KW-0732">Signal</keyword>
<dbReference type="AlphaFoldDB" id="A0A2T5FU06"/>
<dbReference type="Pfam" id="PF00593">
    <property type="entry name" value="TonB_dep_Rec_b-barrel"/>
    <property type="match status" value="1"/>
</dbReference>
<evidence type="ECO:0000256" key="13">
    <source>
        <dbReference type="SAM" id="SignalP"/>
    </source>
</evidence>
<evidence type="ECO:0000256" key="1">
    <source>
        <dbReference type="ARBA" id="ARBA00004571"/>
    </source>
</evidence>
<dbReference type="EMBL" id="NWBU01000017">
    <property type="protein sequence ID" value="PTQ07766.1"/>
    <property type="molecule type" value="Genomic_DNA"/>
</dbReference>
<feature type="signal peptide" evidence="13">
    <location>
        <begin position="1"/>
        <end position="26"/>
    </location>
</feature>
<keyword evidence="17" id="KW-1185">Reference proteome</keyword>
<feature type="chain" id="PRO_5015480632" description="TonB-dependent receptor" evidence="13">
    <location>
        <begin position="27"/>
        <end position="768"/>
    </location>
</feature>
<accession>A0A2T5FU06</accession>
<feature type="domain" description="TonB-dependent receptor-like beta-barrel" evidence="14">
    <location>
        <begin position="309"/>
        <end position="730"/>
    </location>
</feature>